<evidence type="ECO:0000313" key="2">
    <source>
        <dbReference type="Proteomes" id="UP000694941"/>
    </source>
</evidence>
<organism evidence="2 3">
    <name type="scientific">Limulus polyphemus</name>
    <name type="common">Atlantic horseshoe crab</name>
    <dbReference type="NCBI Taxonomy" id="6850"/>
    <lineage>
        <taxon>Eukaryota</taxon>
        <taxon>Metazoa</taxon>
        <taxon>Ecdysozoa</taxon>
        <taxon>Arthropoda</taxon>
        <taxon>Chelicerata</taxon>
        <taxon>Merostomata</taxon>
        <taxon>Xiphosura</taxon>
        <taxon>Limulidae</taxon>
        <taxon>Limulus</taxon>
    </lineage>
</organism>
<protein>
    <submittedName>
        <fullName evidence="3">Uncharacterized protein LOC111086092</fullName>
    </submittedName>
</protein>
<sequence>MGNTLSSYPFGRELINYPNAILPALPADSSSNRLDATLDQYLKRMFPETQIYYEKMTKKTFTPVIKVPSQDTFEMNINFVVTIQGFWSVASPVKQDFACAPPSQTQNLASATPHYDENRDKLSDETTKYSVPGKSLKDAIILLGIVILYNNKLIEFVEKTLEYPPAPISEVVKVCLKNMKLNEKRINKLRDLKEHLIKYTYFLEEVLLHYTTLTHTKLVEFSILNEEKRSIHKIINQMNPEELHHLVHDDVIVFPEHVLSLVLGMNDSFADHLRKLPPYIRHHQSDTYWVDNFVENNSFEINPESENLDDALKHLGFTDSRSFLLKKWLSENPYQDHQSLLYWVDAYIDNMFSYDILLNNVSRYPYNPNIVDEWQKVTVSRDNTDDSDEDALEGDVNYINLTNCDPCNLPQQVRDHLKSLNEKCLFFHGTSHNHADKIIQNGIQLNEGSRCQDFSHKDGFYMTSKIEYALDWAKHKNYSNRAAVIVFYMDPGSLASYTHLDLSNDQEKWKHVIKYNRCGRDRRLNIPKPTIKEYRKADYVEGPMCFNPKELVLSQEPKGFGRKENMQVCLKSGDVARLFGSIGSINAVLFL</sequence>
<feature type="region of interest" description="Disordered" evidence="1">
    <location>
        <begin position="104"/>
        <end position="127"/>
    </location>
</feature>
<dbReference type="Proteomes" id="UP000694941">
    <property type="component" value="Unplaced"/>
</dbReference>
<dbReference type="RefSeq" id="XP_022243335.1">
    <property type="nucleotide sequence ID" value="XM_022387627.1"/>
</dbReference>
<reference evidence="3" key="1">
    <citation type="submission" date="2025-08" db="UniProtKB">
        <authorList>
            <consortium name="RefSeq"/>
        </authorList>
    </citation>
    <scope>IDENTIFICATION</scope>
    <source>
        <tissue evidence="3">Muscle</tissue>
    </source>
</reference>
<gene>
    <name evidence="3" type="primary">LOC111086092</name>
</gene>
<evidence type="ECO:0000256" key="1">
    <source>
        <dbReference type="SAM" id="MobiDB-lite"/>
    </source>
</evidence>
<accession>A0ABM1SI80</accession>
<evidence type="ECO:0000313" key="3">
    <source>
        <dbReference type="RefSeq" id="XP_022243335.1"/>
    </source>
</evidence>
<name>A0ABM1SI80_LIMPO</name>
<dbReference type="InterPro" id="IPR025051">
    <property type="entry name" value="DUF3990"/>
</dbReference>
<dbReference type="SUPFAM" id="SSF56399">
    <property type="entry name" value="ADP-ribosylation"/>
    <property type="match status" value="1"/>
</dbReference>
<dbReference type="Gene3D" id="3.90.175.10">
    <property type="entry name" value="Diphtheria Toxin, domain 1"/>
    <property type="match status" value="1"/>
</dbReference>
<dbReference type="GeneID" id="111086092"/>
<dbReference type="Pfam" id="PF13151">
    <property type="entry name" value="DUF3990"/>
    <property type="match status" value="1"/>
</dbReference>
<keyword evidence="2" id="KW-1185">Reference proteome</keyword>
<feature type="compositionally biased region" description="Basic and acidic residues" evidence="1">
    <location>
        <begin position="114"/>
        <end position="127"/>
    </location>
</feature>
<proteinExistence type="predicted"/>